<feature type="domain" description="DUF7881" evidence="2">
    <location>
        <begin position="7"/>
        <end position="55"/>
    </location>
</feature>
<reference evidence="3 4" key="1">
    <citation type="submission" date="2024-02" db="EMBL/GenBank/DDBJ databases">
        <title>Discinaceae phylogenomics.</title>
        <authorList>
            <person name="Dirks A.C."/>
            <person name="James T.Y."/>
        </authorList>
    </citation>
    <scope>NUCLEOTIDE SEQUENCE [LARGE SCALE GENOMIC DNA]</scope>
    <source>
        <strain evidence="3 4">ACD0624</strain>
    </source>
</reference>
<proteinExistence type="predicted"/>
<dbReference type="InterPro" id="IPR057203">
    <property type="entry name" value="DUF7881"/>
</dbReference>
<keyword evidence="4" id="KW-1185">Reference proteome</keyword>
<dbReference type="Pfam" id="PF13391">
    <property type="entry name" value="HNH_2"/>
    <property type="match status" value="1"/>
</dbReference>
<evidence type="ECO:0000259" key="1">
    <source>
        <dbReference type="Pfam" id="PF13391"/>
    </source>
</evidence>
<dbReference type="InterPro" id="IPR003615">
    <property type="entry name" value="HNH_nuc"/>
</dbReference>
<dbReference type="Proteomes" id="UP001447188">
    <property type="component" value="Unassembled WGS sequence"/>
</dbReference>
<evidence type="ECO:0000313" key="4">
    <source>
        <dbReference type="Proteomes" id="UP001447188"/>
    </source>
</evidence>
<evidence type="ECO:0000259" key="2">
    <source>
        <dbReference type="Pfam" id="PF25324"/>
    </source>
</evidence>
<accession>A0ABR3GUP8</accession>
<feature type="domain" description="HNH nuclease" evidence="1">
    <location>
        <begin position="79"/>
        <end position="162"/>
    </location>
</feature>
<gene>
    <name evidence="3" type="ORF">Q9L58_001537</name>
</gene>
<name>A0ABR3GUP8_9PEZI</name>
<dbReference type="Pfam" id="PF25324">
    <property type="entry name" value="DUF7881"/>
    <property type="match status" value="1"/>
</dbReference>
<evidence type="ECO:0000313" key="3">
    <source>
        <dbReference type="EMBL" id="KAL0639311.1"/>
    </source>
</evidence>
<organism evidence="3 4">
    <name type="scientific">Discina gigas</name>
    <dbReference type="NCBI Taxonomy" id="1032678"/>
    <lineage>
        <taxon>Eukaryota</taxon>
        <taxon>Fungi</taxon>
        <taxon>Dikarya</taxon>
        <taxon>Ascomycota</taxon>
        <taxon>Pezizomycotina</taxon>
        <taxon>Pezizomycetes</taxon>
        <taxon>Pezizales</taxon>
        <taxon>Discinaceae</taxon>
        <taxon>Discina</taxon>
    </lineage>
</organism>
<dbReference type="EMBL" id="JBBBZM010000012">
    <property type="protein sequence ID" value="KAL0639311.1"/>
    <property type="molecule type" value="Genomic_DNA"/>
</dbReference>
<sequence>MSNRSLGRNVHIYNASDPTELGGLVLTNGVTNANFHSMVEIICSITINNEPWLLRTTSVASGARAAPFRDAVRERDGRCVITGEVAANARGVWTGFEAAQIFPLAYEGHWIANDYGNWITIPLASRGSIPLASGGSINSVQNGMLLRADIHAHFDNYDVSINLDDNHKIVCFNTDRKGIAGRHLDQQFLEDPSRPVDQLFRWHFRQAVLANMKGAGEPVFELDFPPGSDMIGEIMEGPKAAERMEFELFSRLAGAT</sequence>
<evidence type="ECO:0008006" key="5">
    <source>
        <dbReference type="Google" id="ProtNLM"/>
    </source>
</evidence>
<protein>
    <recommendedName>
        <fullName evidence="5">HNH nuclease domain-containing protein</fullName>
    </recommendedName>
</protein>
<comment type="caution">
    <text evidence="3">The sequence shown here is derived from an EMBL/GenBank/DDBJ whole genome shotgun (WGS) entry which is preliminary data.</text>
</comment>